<dbReference type="EMBL" id="JAGSOT010000052">
    <property type="protein sequence ID" value="MBR7797385.1"/>
    <property type="molecule type" value="Genomic_DNA"/>
</dbReference>
<proteinExistence type="predicted"/>
<evidence type="ECO:0000256" key="4">
    <source>
        <dbReference type="ARBA" id="ARBA00023163"/>
    </source>
</evidence>
<protein>
    <submittedName>
        <fullName evidence="7">Crp/Fnr family transcriptional regulator</fullName>
    </submittedName>
</protein>
<dbReference type="Pfam" id="PF00027">
    <property type="entry name" value="cNMP_binding"/>
    <property type="match status" value="1"/>
</dbReference>
<gene>
    <name evidence="7" type="ORF">KCX74_15215</name>
</gene>
<dbReference type="Proteomes" id="UP000675284">
    <property type="component" value="Unassembled WGS sequence"/>
</dbReference>
<dbReference type="SUPFAM" id="SSF51206">
    <property type="entry name" value="cAMP-binding domain-like"/>
    <property type="match status" value="1"/>
</dbReference>
<dbReference type="InterPro" id="IPR018490">
    <property type="entry name" value="cNMP-bd_dom_sf"/>
</dbReference>
<dbReference type="PROSITE" id="PS51063">
    <property type="entry name" value="HTH_CRP_2"/>
    <property type="match status" value="1"/>
</dbReference>
<keyword evidence="4" id="KW-0804">Transcription</keyword>
<dbReference type="PANTHER" id="PTHR24567:SF26">
    <property type="entry name" value="REGULATORY PROTEIN YEIL"/>
    <property type="match status" value="1"/>
</dbReference>
<sequence length="231" mass="27175">MYPASVKKLLQRFPLFKSLTDYEIDPIINIAKNRTYRSGVHIFMQDDLLTNVYFIHQGKIKIYRTDIQGKEQIINILSEGEMFPHQGFFRNDNYPAHAEVMEEAVLFYIPIHLFEDFLINNPEVSIKIFRVLGDKIVDLQNRLEEKILRNTYEQIILLLIRLGKKHGMEHINETMTLTTRFTNRDLANMIGSSRETVSRTITQLKKKQLILIDSDGNMILDTNRLKEELFQ</sequence>
<dbReference type="RefSeq" id="WP_026682740.1">
    <property type="nucleotide sequence ID" value="NZ_CP115959.1"/>
</dbReference>
<dbReference type="SMART" id="SM00100">
    <property type="entry name" value="cNMP"/>
    <property type="match status" value="1"/>
</dbReference>
<dbReference type="Gene3D" id="1.10.10.10">
    <property type="entry name" value="Winged helix-like DNA-binding domain superfamily/Winged helix DNA-binding domain"/>
    <property type="match status" value="1"/>
</dbReference>
<dbReference type="InterPro" id="IPR036388">
    <property type="entry name" value="WH-like_DNA-bd_sf"/>
</dbReference>
<organism evidence="7 8">
    <name type="scientific">Virgibacillus salarius</name>
    <dbReference type="NCBI Taxonomy" id="447199"/>
    <lineage>
        <taxon>Bacteria</taxon>
        <taxon>Bacillati</taxon>
        <taxon>Bacillota</taxon>
        <taxon>Bacilli</taxon>
        <taxon>Bacillales</taxon>
        <taxon>Bacillaceae</taxon>
        <taxon>Virgibacillus</taxon>
    </lineage>
</organism>
<dbReference type="PANTHER" id="PTHR24567">
    <property type="entry name" value="CRP FAMILY TRANSCRIPTIONAL REGULATORY PROTEIN"/>
    <property type="match status" value="1"/>
</dbReference>
<keyword evidence="3" id="KW-0010">Activator</keyword>
<dbReference type="Pfam" id="PF13545">
    <property type="entry name" value="HTH_Crp_2"/>
    <property type="match status" value="1"/>
</dbReference>
<dbReference type="SUPFAM" id="SSF46785">
    <property type="entry name" value="Winged helix' DNA-binding domain"/>
    <property type="match status" value="1"/>
</dbReference>
<dbReference type="GO" id="GO:0003677">
    <property type="term" value="F:DNA binding"/>
    <property type="evidence" value="ECO:0007669"/>
    <property type="project" value="UniProtKB-KW"/>
</dbReference>
<dbReference type="InterPro" id="IPR012318">
    <property type="entry name" value="HTH_CRP"/>
</dbReference>
<keyword evidence="1" id="KW-0805">Transcription regulation</keyword>
<keyword evidence="8" id="KW-1185">Reference proteome</keyword>
<dbReference type="PRINTS" id="PR00034">
    <property type="entry name" value="HTHCRP"/>
</dbReference>
<evidence type="ECO:0000256" key="2">
    <source>
        <dbReference type="ARBA" id="ARBA00023125"/>
    </source>
</evidence>
<keyword evidence="2" id="KW-0238">DNA-binding</keyword>
<dbReference type="GO" id="GO:0005829">
    <property type="term" value="C:cytosol"/>
    <property type="evidence" value="ECO:0007669"/>
    <property type="project" value="TreeGrafter"/>
</dbReference>
<evidence type="ECO:0000259" key="5">
    <source>
        <dbReference type="PROSITE" id="PS50042"/>
    </source>
</evidence>
<evidence type="ECO:0000313" key="7">
    <source>
        <dbReference type="EMBL" id="MBR7797385.1"/>
    </source>
</evidence>
<accession>A0A941IDR3</accession>
<dbReference type="InterPro" id="IPR000595">
    <property type="entry name" value="cNMP-bd_dom"/>
</dbReference>
<dbReference type="AlphaFoldDB" id="A0A941IDR3"/>
<dbReference type="InterPro" id="IPR050397">
    <property type="entry name" value="Env_Response_Regulators"/>
</dbReference>
<reference evidence="7" key="1">
    <citation type="submission" date="2021-04" db="EMBL/GenBank/DDBJ databases">
        <title>Isolation and polyphasic classification of algal microorganism.</title>
        <authorList>
            <person name="Wang S."/>
        </authorList>
    </citation>
    <scope>NUCLEOTIDE SEQUENCE</scope>
    <source>
        <strain evidence="7">720a</strain>
    </source>
</reference>
<comment type="caution">
    <text evidence="7">The sequence shown here is derived from an EMBL/GenBank/DDBJ whole genome shotgun (WGS) entry which is preliminary data.</text>
</comment>
<dbReference type="InterPro" id="IPR014710">
    <property type="entry name" value="RmlC-like_jellyroll"/>
</dbReference>
<feature type="domain" description="HTH crp-type" evidence="6">
    <location>
        <begin position="149"/>
        <end position="223"/>
    </location>
</feature>
<dbReference type="Gene3D" id="2.60.120.10">
    <property type="entry name" value="Jelly Rolls"/>
    <property type="match status" value="1"/>
</dbReference>
<dbReference type="CDD" id="cd00038">
    <property type="entry name" value="CAP_ED"/>
    <property type="match status" value="1"/>
</dbReference>
<evidence type="ECO:0000313" key="8">
    <source>
        <dbReference type="Proteomes" id="UP000675284"/>
    </source>
</evidence>
<evidence type="ECO:0000259" key="6">
    <source>
        <dbReference type="PROSITE" id="PS51063"/>
    </source>
</evidence>
<feature type="domain" description="Cyclic nucleotide-binding" evidence="5">
    <location>
        <begin position="15"/>
        <end position="135"/>
    </location>
</feature>
<evidence type="ECO:0000256" key="3">
    <source>
        <dbReference type="ARBA" id="ARBA00023159"/>
    </source>
</evidence>
<dbReference type="SMART" id="SM00419">
    <property type="entry name" value="HTH_CRP"/>
    <property type="match status" value="1"/>
</dbReference>
<dbReference type="PROSITE" id="PS50042">
    <property type="entry name" value="CNMP_BINDING_3"/>
    <property type="match status" value="1"/>
</dbReference>
<dbReference type="GO" id="GO:0003700">
    <property type="term" value="F:DNA-binding transcription factor activity"/>
    <property type="evidence" value="ECO:0007669"/>
    <property type="project" value="TreeGrafter"/>
</dbReference>
<dbReference type="InterPro" id="IPR036390">
    <property type="entry name" value="WH_DNA-bd_sf"/>
</dbReference>
<evidence type="ECO:0000256" key="1">
    <source>
        <dbReference type="ARBA" id="ARBA00023015"/>
    </source>
</evidence>
<name>A0A941IDR3_9BACI</name>